<protein>
    <recommendedName>
        <fullName evidence="5">Protein kinase domain-containing protein</fullName>
    </recommendedName>
</protein>
<feature type="region of interest" description="Disordered" evidence="4">
    <location>
        <begin position="344"/>
        <end position="366"/>
    </location>
</feature>
<dbReference type="PROSITE" id="PS00108">
    <property type="entry name" value="PROTEIN_KINASE_ST"/>
    <property type="match status" value="1"/>
</dbReference>
<evidence type="ECO:0000259" key="5">
    <source>
        <dbReference type="PROSITE" id="PS50011"/>
    </source>
</evidence>
<dbReference type="InterPro" id="IPR017441">
    <property type="entry name" value="Protein_kinase_ATP_BS"/>
</dbReference>
<evidence type="ECO:0000256" key="4">
    <source>
        <dbReference type="SAM" id="MobiDB-lite"/>
    </source>
</evidence>
<feature type="region of interest" description="Disordered" evidence="4">
    <location>
        <begin position="286"/>
        <end position="306"/>
    </location>
</feature>
<reference evidence="7" key="1">
    <citation type="submission" date="2024-04" db="EMBL/GenBank/DDBJ databases">
        <authorList>
            <person name="Shaw F."/>
            <person name="Minotto A."/>
        </authorList>
    </citation>
    <scope>NUCLEOTIDE SEQUENCE [LARGE SCALE GENOMIC DNA]</scope>
</reference>
<keyword evidence="1 3" id="KW-0547">Nucleotide-binding</keyword>
<feature type="domain" description="Protein kinase" evidence="5">
    <location>
        <begin position="132"/>
        <end position="496"/>
    </location>
</feature>
<dbReference type="Gene3D" id="1.10.510.10">
    <property type="entry name" value="Transferase(Phosphotransferase) domain 1"/>
    <property type="match status" value="2"/>
</dbReference>
<feature type="region of interest" description="Disordered" evidence="4">
    <location>
        <begin position="701"/>
        <end position="790"/>
    </location>
</feature>
<keyword evidence="7" id="KW-1185">Reference proteome</keyword>
<evidence type="ECO:0000313" key="6">
    <source>
        <dbReference type="EMBL" id="CAL1713716.1"/>
    </source>
</evidence>
<dbReference type="InterPro" id="IPR008271">
    <property type="entry name" value="Ser/Thr_kinase_AS"/>
</dbReference>
<dbReference type="PANTHER" id="PTHR24346">
    <property type="entry name" value="MAP/MICROTUBULE AFFINITY-REGULATING KINASE"/>
    <property type="match status" value="1"/>
</dbReference>
<sequence length="808" mass="89245">MYAEPLAHDEQGGAILTPFWSDGRRHSRSQLPSINTSHDGDNNGEITISGLPDDVDVDQQISQKLLDVEQSQHVKAASFPEPPVSPFFSYSQENISEADLSMSPAAMFLSSFSPRAEQNVLPDDEGQVVCGYTLGPIIGYGAFSTIRRASSPQGGTVAVKIVRRTDINKQQDPERAKQHLDHERQVWSSLNHEHILPLFSSLHTPYADFFVTLYCPAGSLFDILKRDGRPALPQDDAGMMFRQVVRGLRYLHEVAGIVHGDMKLENVLVDEMGVCRIGDFGMARKIGSSDDSHSPSPPPECDQENTNEPMHARIRHHSTMSSAERLQNKHGTLLPIHLSLIRHHSGPRHRNSSPLPSSSEIPHVFPDPTFQPGSLPYAAPELLLPQNTSYTRPNPAQDIWALGVMLYTLLTGRLPFADSFEPRLQMKILHGAYLQDGTLFSRGNHSYVHPYPYLSKGVYDVPEGIGRGAERVLKGCLERSVAERWTIAMVDEVAWGVGWGSDGDAVPSPEQACRPLREQIDTEKPSSAPCSRPSTSRSTSAVRSTSRSASRSAAHPYQTPHYHTHHHHPTLPSFSALNDSILRSASSCSSSSSSSVPSESALHFSSDSFEYDDAGDRFERGRALRPHSHLATLQSSSRSPSPLDVPPTPTDASLHPEGNRGRKVSPRHLETSPSNHPFFKRDSQITSSPLDTVEEYSAAHDARWGLSPDSTQSSLGRERSPRSLSHDDTSSRARDVRSPYHEERVKIRPGSMPPAPFPGFPWRMDLPPPDRSEDSSTATPKAIQSSSIRSRSVGFDIFDRRYSPAFKT</sequence>
<evidence type="ECO:0000256" key="1">
    <source>
        <dbReference type="ARBA" id="ARBA00022741"/>
    </source>
</evidence>
<dbReference type="PANTHER" id="PTHR24346:SF30">
    <property type="entry name" value="MATERNAL EMBRYONIC LEUCINE ZIPPER KINASE"/>
    <property type="match status" value="1"/>
</dbReference>
<feature type="compositionally biased region" description="Polar residues" evidence="4">
    <location>
        <begin position="775"/>
        <end position="790"/>
    </location>
</feature>
<evidence type="ECO:0000256" key="3">
    <source>
        <dbReference type="PROSITE-ProRule" id="PRU10141"/>
    </source>
</evidence>
<proteinExistence type="predicted"/>
<feature type="compositionally biased region" description="Low complexity" evidence="4">
    <location>
        <begin position="525"/>
        <end position="561"/>
    </location>
</feature>
<dbReference type="PROSITE" id="PS00107">
    <property type="entry name" value="PROTEIN_KINASE_ATP"/>
    <property type="match status" value="1"/>
</dbReference>
<keyword evidence="2 3" id="KW-0067">ATP-binding</keyword>
<evidence type="ECO:0000313" key="7">
    <source>
        <dbReference type="Proteomes" id="UP001497453"/>
    </source>
</evidence>
<feature type="region of interest" description="Disordered" evidence="4">
    <location>
        <begin position="14"/>
        <end position="52"/>
    </location>
</feature>
<dbReference type="InterPro" id="IPR011009">
    <property type="entry name" value="Kinase-like_dom_sf"/>
</dbReference>
<organism evidence="6 7">
    <name type="scientific">Somion occarium</name>
    <dbReference type="NCBI Taxonomy" id="3059160"/>
    <lineage>
        <taxon>Eukaryota</taxon>
        <taxon>Fungi</taxon>
        <taxon>Dikarya</taxon>
        <taxon>Basidiomycota</taxon>
        <taxon>Agaricomycotina</taxon>
        <taxon>Agaricomycetes</taxon>
        <taxon>Polyporales</taxon>
        <taxon>Cerrenaceae</taxon>
        <taxon>Somion</taxon>
    </lineage>
</organism>
<evidence type="ECO:0000256" key="2">
    <source>
        <dbReference type="ARBA" id="ARBA00022840"/>
    </source>
</evidence>
<dbReference type="SUPFAM" id="SSF56112">
    <property type="entry name" value="Protein kinase-like (PK-like)"/>
    <property type="match status" value="1"/>
</dbReference>
<dbReference type="EMBL" id="OZ037950">
    <property type="protein sequence ID" value="CAL1713716.1"/>
    <property type="molecule type" value="Genomic_DNA"/>
</dbReference>
<dbReference type="SMART" id="SM00220">
    <property type="entry name" value="S_TKc"/>
    <property type="match status" value="1"/>
</dbReference>
<name>A0ABP1E102_9APHY</name>
<feature type="region of interest" description="Disordered" evidence="4">
    <location>
        <begin position="518"/>
        <end position="573"/>
    </location>
</feature>
<dbReference type="PROSITE" id="PS50011">
    <property type="entry name" value="PROTEIN_KINASE_DOM"/>
    <property type="match status" value="1"/>
</dbReference>
<dbReference type="Proteomes" id="UP001497453">
    <property type="component" value="Chromosome 7"/>
</dbReference>
<dbReference type="InterPro" id="IPR000719">
    <property type="entry name" value="Prot_kinase_dom"/>
</dbReference>
<feature type="compositionally biased region" description="Basic and acidic residues" evidence="4">
    <location>
        <begin position="716"/>
        <end position="746"/>
    </location>
</feature>
<feature type="region of interest" description="Disordered" evidence="4">
    <location>
        <begin position="628"/>
        <end position="684"/>
    </location>
</feature>
<dbReference type="Pfam" id="PF00069">
    <property type="entry name" value="Pkinase"/>
    <property type="match status" value="2"/>
</dbReference>
<accession>A0ABP1E102</accession>
<feature type="compositionally biased region" description="Polar residues" evidence="4">
    <location>
        <begin position="631"/>
        <end position="640"/>
    </location>
</feature>
<gene>
    <name evidence="6" type="ORF">GFSPODELE1_LOCUS9437</name>
</gene>
<feature type="binding site" evidence="3">
    <location>
        <position position="160"/>
    </location>
    <ligand>
        <name>ATP</name>
        <dbReference type="ChEBI" id="CHEBI:30616"/>
    </ligand>
</feature>